<proteinExistence type="predicted"/>
<accession>A0AA40E1N9</accession>
<gene>
    <name evidence="1" type="ORF">B0T21DRAFT_42881</name>
</gene>
<evidence type="ECO:0000313" key="2">
    <source>
        <dbReference type="Proteomes" id="UP001172159"/>
    </source>
</evidence>
<evidence type="ECO:0000313" key="1">
    <source>
        <dbReference type="EMBL" id="KAK0723755.1"/>
    </source>
</evidence>
<dbReference type="AlphaFoldDB" id="A0AA40E1N9"/>
<reference evidence="1" key="1">
    <citation type="submission" date="2023-06" db="EMBL/GenBank/DDBJ databases">
        <title>Genome-scale phylogeny and comparative genomics of the fungal order Sordariales.</title>
        <authorList>
            <consortium name="Lawrence Berkeley National Laboratory"/>
            <person name="Hensen N."/>
            <person name="Bonometti L."/>
            <person name="Westerberg I."/>
            <person name="Brannstrom I.O."/>
            <person name="Guillou S."/>
            <person name="Cros-Aarteil S."/>
            <person name="Calhoun S."/>
            <person name="Haridas S."/>
            <person name="Kuo A."/>
            <person name="Mondo S."/>
            <person name="Pangilinan J."/>
            <person name="Riley R."/>
            <person name="Labutti K."/>
            <person name="Andreopoulos B."/>
            <person name="Lipzen A."/>
            <person name="Chen C."/>
            <person name="Yanf M."/>
            <person name="Daum C."/>
            <person name="Ng V."/>
            <person name="Clum A."/>
            <person name="Steindorff A."/>
            <person name="Ohm R."/>
            <person name="Martin F."/>
            <person name="Silar P."/>
            <person name="Natvig D."/>
            <person name="Lalanne C."/>
            <person name="Gautier V."/>
            <person name="Ament-Velasquez S.L."/>
            <person name="Kruys A."/>
            <person name="Hutchinson M.I."/>
            <person name="Powell A.J."/>
            <person name="Barry K."/>
            <person name="Miller A.N."/>
            <person name="Grigoriev I.V."/>
            <person name="Debuchy R."/>
            <person name="Gladieux P."/>
            <person name="Thoren M.H."/>
            <person name="Johannesson H."/>
        </authorList>
    </citation>
    <scope>NUCLEOTIDE SEQUENCE</scope>
    <source>
        <strain evidence="1">CBS 540.89</strain>
    </source>
</reference>
<protein>
    <submittedName>
        <fullName evidence="1">Uncharacterized protein</fullName>
    </submittedName>
</protein>
<name>A0AA40E1N9_9PEZI</name>
<dbReference type="Proteomes" id="UP001172159">
    <property type="component" value="Unassembled WGS sequence"/>
</dbReference>
<sequence>MSLLIGQLARYNSQKQQNVSASPTELVYFIRGQFLSSRSAGHHTPPPMRAGLLLVQPRGQVRQAAPSFSRSFFNVCDRSGWLQSPIMAEAVLHFEPHSKTNSQQYHKILSRKAGYPRPGTAKGAADRSRLASSSPWAEKPRVGLQLCCGFLFCSERKNRWLGRTRRFEFGNELQPWACCWPSAYGPGSDRIPISNLIVQMGRCIVDGRERGSLPPLPESVTLAADVCG</sequence>
<keyword evidence="2" id="KW-1185">Reference proteome</keyword>
<organism evidence="1 2">
    <name type="scientific">Apiosordaria backusii</name>
    <dbReference type="NCBI Taxonomy" id="314023"/>
    <lineage>
        <taxon>Eukaryota</taxon>
        <taxon>Fungi</taxon>
        <taxon>Dikarya</taxon>
        <taxon>Ascomycota</taxon>
        <taxon>Pezizomycotina</taxon>
        <taxon>Sordariomycetes</taxon>
        <taxon>Sordariomycetidae</taxon>
        <taxon>Sordariales</taxon>
        <taxon>Lasiosphaeriaceae</taxon>
        <taxon>Apiosordaria</taxon>
    </lineage>
</organism>
<dbReference type="EMBL" id="JAUKTV010000011">
    <property type="protein sequence ID" value="KAK0723755.1"/>
    <property type="molecule type" value="Genomic_DNA"/>
</dbReference>
<comment type="caution">
    <text evidence="1">The sequence shown here is derived from an EMBL/GenBank/DDBJ whole genome shotgun (WGS) entry which is preliminary data.</text>
</comment>